<keyword evidence="5" id="KW-0539">Nucleus</keyword>
<organism evidence="8 9">
    <name type="scientific">Neolecta irregularis (strain DAH-3)</name>
    <dbReference type="NCBI Taxonomy" id="1198029"/>
    <lineage>
        <taxon>Eukaryota</taxon>
        <taxon>Fungi</taxon>
        <taxon>Dikarya</taxon>
        <taxon>Ascomycota</taxon>
        <taxon>Taphrinomycotina</taxon>
        <taxon>Neolectales</taxon>
        <taxon>Neolectaceae</taxon>
        <taxon>Neolecta</taxon>
    </lineage>
</organism>
<comment type="function">
    <text evidence="6">Involved in nucleolar processing of pre-18S ribosomal RNA. Has a role in the nuclear export of 40S pre-ribosomal subunit to the cytoplasm.</text>
</comment>
<protein>
    <submittedName>
        <fullName evidence="8">Putative nucleolar complex protein 14</fullName>
    </submittedName>
</protein>
<feature type="region of interest" description="Disordered" evidence="7">
    <location>
        <begin position="1"/>
        <end position="23"/>
    </location>
</feature>
<dbReference type="InterPro" id="IPR007276">
    <property type="entry name" value="Nop14"/>
</dbReference>
<dbReference type="PANTHER" id="PTHR23183">
    <property type="entry name" value="NOP14"/>
    <property type="match status" value="1"/>
</dbReference>
<evidence type="ECO:0000313" key="9">
    <source>
        <dbReference type="Proteomes" id="UP000186594"/>
    </source>
</evidence>
<comment type="similarity">
    <text evidence="2">Belongs to the NOP14 family.</text>
</comment>
<dbReference type="STRING" id="1198029.A0A1U7LLN1"/>
<sequence length="442" mass="50337">MINESEYNQDLADFEQGSASDNEMVTKTKSTKPAEIAFTFPCPATHKAFLNILEEIHIEDHATVVQRIRALYHPKLHADNKAKLAVFSQIILDHVMHLADNHLNPFPAIERLAKQVQSMLTQFGDSIAENIQIHLKDMQARCSKAVHFPRPSDLVLLTLISAIYPTSDFSHIIVTPAMLVMAQYLNQIKWSNVMSMVSAMYTSTLLLQYIRLSKRIVPEALNFHSLILARFSSFPSGVLPWIEENGKLGQKPEVPRKLAFKDAFPIGHAKSKEELEASILNESLGQVTTYAALYSGQEAFIELFQPYHKMLISALEKPDFQTLLSAELKSKALETSSTLTRMLNFAKDSRKPLTLQHHKAIPIASYLPKFDDKYSVDKRFDKDHADSAKLRAEYRRERKATIRELRSIGRTENNMKLVEQKDKDKAYEELMKKARSKVPNDQ</sequence>
<dbReference type="EMBL" id="LXFE01001504">
    <property type="protein sequence ID" value="OLL23557.1"/>
    <property type="molecule type" value="Genomic_DNA"/>
</dbReference>
<keyword evidence="4" id="KW-0698">rRNA processing</keyword>
<proteinExistence type="inferred from homology"/>
<dbReference type="GO" id="GO:0032040">
    <property type="term" value="C:small-subunit processome"/>
    <property type="evidence" value="ECO:0007669"/>
    <property type="project" value="InterPro"/>
</dbReference>
<name>A0A1U7LLN1_NEOID</name>
<accession>A0A1U7LLN1</accession>
<dbReference type="PANTHER" id="PTHR23183:SF0">
    <property type="entry name" value="NUCLEOLAR PROTEIN 14"/>
    <property type="match status" value="1"/>
</dbReference>
<evidence type="ECO:0000256" key="4">
    <source>
        <dbReference type="ARBA" id="ARBA00022552"/>
    </source>
</evidence>
<dbReference type="OrthoDB" id="441771at2759"/>
<comment type="caution">
    <text evidence="8">The sequence shown here is derived from an EMBL/GenBank/DDBJ whole genome shotgun (WGS) entry which is preliminary data.</text>
</comment>
<evidence type="ECO:0000256" key="5">
    <source>
        <dbReference type="ARBA" id="ARBA00023242"/>
    </source>
</evidence>
<dbReference type="Proteomes" id="UP000186594">
    <property type="component" value="Unassembled WGS sequence"/>
</dbReference>
<evidence type="ECO:0000256" key="6">
    <source>
        <dbReference type="ARBA" id="ARBA00024695"/>
    </source>
</evidence>
<evidence type="ECO:0000256" key="7">
    <source>
        <dbReference type="SAM" id="MobiDB-lite"/>
    </source>
</evidence>
<evidence type="ECO:0000256" key="1">
    <source>
        <dbReference type="ARBA" id="ARBA00004604"/>
    </source>
</evidence>
<evidence type="ECO:0000256" key="3">
    <source>
        <dbReference type="ARBA" id="ARBA00022517"/>
    </source>
</evidence>
<evidence type="ECO:0000256" key="2">
    <source>
        <dbReference type="ARBA" id="ARBA00007466"/>
    </source>
</evidence>
<evidence type="ECO:0000313" key="8">
    <source>
        <dbReference type="EMBL" id="OLL23557.1"/>
    </source>
</evidence>
<dbReference type="Pfam" id="PF04147">
    <property type="entry name" value="Nop14"/>
    <property type="match status" value="1"/>
</dbReference>
<dbReference type="GO" id="GO:0030490">
    <property type="term" value="P:maturation of SSU-rRNA"/>
    <property type="evidence" value="ECO:0007669"/>
    <property type="project" value="TreeGrafter"/>
</dbReference>
<keyword evidence="3" id="KW-0690">Ribosome biogenesis</keyword>
<gene>
    <name evidence="8" type="ORF">NEOLI_004999</name>
</gene>
<dbReference type="AlphaFoldDB" id="A0A1U7LLN1"/>
<keyword evidence="9" id="KW-1185">Reference proteome</keyword>
<comment type="subcellular location">
    <subcellularLocation>
        <location evidence="1">Nucleus</location>
        <location evidence="1">Nucleolus</location>
    </subcellularLocation>
</comment>
<dbReference type="GO" id="GO:0030692">
    <property type="term" value="C:Noc4p-Nop14p complex"/>
    <property type="evidence" value="ECO:0007669"/>
    <property type="project" value="TreeGrafter"/>
</dbReference>
<reference evidence="8 9" key="1">
    <citation type="submission" date="2016-04" db="EMBL/GenBank/DDBJ databases">
        <title>Evolutionary innovation and constraint leading to complex multicellularity in the Ascomycota.</title>
        <authorList>
            <person name="Cisse O."/>
            <person name="Nguyen A."/>
            <person name="Hewitt D.A."/>
            <person name="Jedd G."/>
            <person name="Stajich J.E."/>
        </authorList>
    </citation>
    <scope>NUCLEOTIDE SEQUENCE [LARGE SCALE GENOMIC DNA]</scope>
    <source>
        <strain evidence="8 9">DAH-3</strain>
    </source>
</reference>